<dbReference type="FunFam" id="3.30.70.80:FF:000003">
    <property type="entry name" value="Subtilisin-like protease SBT1.9"/>
    <property type="match status" value="1"/>
</dbReference>
<dbReference type="InterPro" id="IPR034197">
    <property type="entry name" value="Peptidases_S8_3"/>
</dbReference>
<evidence type="ECO:0000259" key="15">
    <source>
        <dbReference type="Pfam" id="PF17766"/>
    </source>
</evidence>
<dbReference type="Pfam" id="PF17766">
    <property type="entry name" value="fn3_6"/>
    <property type="match status" value="1"/>
</dbReference>
<dbReference type="FunFam" id="3.40.50.200:FF:000006">
    <property type="entry name" value="Subtilisin-like protease SBT1.5"/>
    <property type="match status" value="1"/>
</dbReference>
<dbReference type="Pfam" id="PF02225">
    <property type="entry name" value="PA"/>
    <property type="match status" value="1"/>
</dbReference>
<keyword evidence="6 10" id="KW-0378">Hydrolase</keyword>
<dbReference type="PROSITE" id="PS00138">
    <property type="entry name" value="SUBTILASE_SER"/>
    <property type="match status" value="1"/>
</dbReference>
<dbReference type="CDD" id="cd04852">
    <property type="entry name" value="Peptidases_S8_3"/>
    <property type="match status" value="1"/>
</dbReference>
<dbReference type="InterPro" id="IPR036852">
    <property type="entry name" value="Peptidase_S8/S53_dom_sf"/>
</dbReference>
<evidence type="ECO:0000256" key="10">
    <source>
        <dbReference type="PROSITE-ProRule" id="PRU01240"/>
    </source>
</evidence>
<evidence type="ECO:0000256" key="4">
    <source>
        <dbReference type="ARBA" id="ARBA00022670"/>
    </source>
</evidence>
<keyword evidence="5 11" id="KW-0732">Signal</keyword>
<evidence type="ECO:0000256" key="8">
    <source>
        <dbReference type="ARBA" id="ARBA00023180"/>
    </source>
</evidence>
<evidence type="ECO:0000256" key="3">
    <source>
        <dbReference type="ARBA" id="ARBA00022525"/>
    </source>
</evidence>
<evidence type="ECO:0000256" key="1">
    <source>
        <dbReference type="ARBA" id="ARBA00004613"/>
    </source>
</evidence>
<evidence type="ECO:0000259" key="12">
    <source>
        <dbReference type="Pfam" id="PF00082"/>
    </source>
</evidence>
<comment type="similarity">
    <text evidence="2 10">Belongs to the peptidase S8 family.</text>
</comment>
<feature type="active site" description="Charge relay system" evidence="9 10">
    <location>
        <position position="549"/>
    </location>
</feature>
<dbReference type="PRINTS" id="PR00723">
    <property type="entry name" value="SUBTILISIN"/>
</dbReference>
<dbReference type="PROSITE" id="PS51892">
    <property type="entry name" value="SUBTILASE"/>
    <property type="match status" value="1"/>
</dbReference>
<evidence type="ECO:0000259" key="14">
    <source>
        <dbReference type="Pfam" id="PF05922"/>
    </source>
</evidence>
<feature type="domain" description="Peptidase S8/S53" evidence="12">
    <location>
        <begin position="136"/>
        <end position="586"/>
    </location>
</feature>
<keyword evidence="8" id="KW-0325">Glycoprotein</keyword>
<dbReference type="Gene3D" id="3.30.70.80">
    <property type="entry name" value="Peptidase S8 propeptide/proteinase inhibitor I9"/>
    <property type="match status" value="1"/>
</dbReference>
<evidence type="ECO:0000259" key="13">
    <source>
        <dbReference type="Pfam" id="PF02225"/>
    </source>
</evidence>
<dbReference type="Pfam" id="PF05922">
    <property type="entry name" value="Inhibitor_I9"/>
    <property type="match status" value="1"/>
</dbReference>
<evidence type="ECO:0000256" key="9">
    <source>
        <dbReference type="PIRSR" id="PIRSR615500-1"/>
    </source>
</evidence>
<dbReference type="InterPro" id="IPR041469">
    <property type="entry name" value="Subtilisin-like_FN3"/>
</dbReference>
<dbReference type="PANTHER" id="PTHR10795">
    <property type="entry name" value="PROPROTEIN CONVERTASE SUBTILISIN/KEXIN"/>
    <property type="match status" value="1"/>
</dbReference>
<dbReference type="InterPro" id="IPR003137">
    <property type="entry name" value="PA_domain"/>
</dbReference>
<dbReference type="SUPFAM" id="SSF52743">
    <property type="entry name" value="Subtilisin-like"/>
    <property type="match status" value="1"/>
</dbReference>
<dbReference type="GO" id="GO:0006508">
    <property type="term" value="P:proteolysis"/>
    <property type="evidence" value="ECO:0007669"/>
    <property type="project" value="UniProtKB-KW"/>
</dbReference>
<dbReference type="Gene3D" id="2.60.40.2310">
    <property type="match status" value="1"/>
</dbReference>
<dbReference type="InterPro" id="IPR000209">
    <property type="entry name" value="Peptidase_S8/S53_dom"/>
</dbReference>
<keyword evidence="3" id="KW-0964">Secreted</keyword>
<reference evidence="16" key="1">
    <citation type="submission" date="2007-06" db="EMBL/GenBank/DDBJ databases">
        <title>Full length cDNA sequences from Sitka Spruce (Picea sitchensis).</title>
        <authorList>
            <person name="Ralph S.G."/>
            <person name="Chun H.E."/>
            <person name="Liao N."/>
            <person name="Ali J."/>
            <person name="Reid K."/>
            <person name="Kolosova N."/>
            <person name="Cooper N."/>
            <person name="Cullis C."/>
            <person name="Jancsik S."/>
            <person name="Moore R."/>
            <person name="Mayo M."/>
            <person name="Wagner S."/>
            <person name="Holt R.A."/>
            <person name="Jones S.J.M."/>
            <person name="Marra M.A."/>
            <person name="Ritland C.E."/>
            <person name="Ritland K."/>
            <person name="Bohlmann J."/>
        </authorList>
    </citation>
    <scope>NUCLEOTIDE SEQUENCE</scope>
    <source>
        <tissue evidence="16">Bark</tissue>
    </source>
</reference>
<dbReference type="InterPro" id="IPR037045">
    <property type="entry name" value="S8pro/Inhibitor_I9_sf"/>
</dbReference>
<dbReference type="GO" id="GO:0005576">
    <property type="term" value="C:extracellular region"/>
    <property type="evidence" value="ECO:0007669"/>
    <property type="project" value="UniProtKB-SubCell"/>
</dbReference>
<protein>
    <recommendedName>
        <fullName evidence="17">Subtilisin-like protease</fullName>
    </recommendedName>
</protein>
<dbReference type="Pfam" id="PF00082">
    <property type="entry name" value="Peptidase_S8"/>
    <property type="match status" value="1"/>
</dbReference>
<feature type="domain" description="PA" evidence="13">
    <location>
        <begin position="375"/>
        <end position="462"/>
    </location>
</feature>
<evidence type="ECO:0000256" key="11">
    <source>
        <dbReference type="SAM" id="SignalP"/>
    </source>
</evidence>
<feature type="domain" description="Subtilisin-like protease fibronectin type-III" evidence="15">
    <location>
        <begin position="663"/>
        <end position="767"/>
    </location>
</feature>
<proteinExistence type="evidence at transcript level"/>
<dbReference type="InterPro" id="IPR015500">
    <property type="entry name" value="Peptidase_S8_subtilisin-rel"/>
</dbReference>
<keyword evidence="7 10" id="KW-0720">Serine protease</keyword>
<feature type="chain" id="PRO_5002877199" description="Subtilisin-like protease" evidence="11">
    <location>
        <begin position="26"/>
        <end position="772"/>
    </location>
</feature>
<accession>B8LQQ7</accession>
<dbReference type="GO" id="GO:0004252">
    <property type="term" value="F:serine-type endopeptidase activity"/>
    <property type="evidence" value="ECO:0007669"/>
    <property type="project" value="UniProtKB-UniRule"/>
</dbReference>
<dbReference type="EMBL" id="EF678217">
    <property type="protein sequence ID" value="ABR17987.1"/>
    <property type="molecule type" value="mRNA"/>
</dbReference>
<dbReference type="InterPro" id="IPR010259">
    <property type="entry name" value="S8pro/Inhibitor_I9"/>
</dbReference>
<feature type="active site" description="Charge relay system" evidence="9 10">
    <location>
        <position position="145"/>
    </location>
</feature>
<dbReference type="FunFam" id="3.50.30.30:FF:000005">
    <property type="entry name" value="subtilisin-like protease SBT1.5"/>
    <property type="match status" value="1"/>
</dbReference>
<dbReference type="CDD" id="cd02120">
    <property type="entry name" value="PA_subtilisin_like"/>
    <property type="match status" value="1"/>
</dbReference>
<feature type="signal peptide" evidence="11">
    <location>
        <begin position="1"/>
        <end position="25"/>
    </location>
</feature>
<dbReference type="Gene3D" id="3.50.30.30">
    <property type="match status" value="1"/>
</dbReference>
<name>B8LQQ7_PICSI</name>
<feature type="active site" description="Charge relay system" evidence="9 10">
    <location>
        <position position="219"/>
    </location>
</feature>
<dbReference type="AlphaFoldDB" id="B8LQQ7"/>
<dbReference type="InterPro" id="IPR045051">
    <property type="entry name" value="SBT"/>
</dbReference>
<dbReference type="GO" id="GO:0048731">
    <property type="term" value="P:system development"/>
    <property type="evidence" value="ECO:0007669"/>
    <property type="project" value="UniProtKB-ARBA"/>
</dbReference>
<evidence type="ECO:0008006" key="17">
    <source>
        <dbReference type="Google" id="ProtNLM"/>
    </source>
</evidence>
<feature type="domain" description="Inhibitor I9" evidence="14">
    <location>
        <begin position="34"/>
        <end position="113"/>
    </location>
</feature>
<evidence type="ECO:0000256" key="7">
    <source>
        <dbReference type="ARBA" id="ARBA00022825"/>
    </source>
</evidence>
<dbReference type="Gene3D" id="3.40.50.200">
    <property type="entry name" value="Peptidase S8/S53 domain"/>
    <property type="match status" value="1"/>
</dbReference>
<evidence type="ECO:0000256" key="5">
    <source>
        <dbReference type="ARBA" id="ARBA00022729"/>
    </source>
</evidence>
<dbReference type="InterPro" id="IPR023828">
    <property type="entry name" value="Peptidase_S8_Ser-AS"/>
</dbReference>
<sequence>METKTCNCAIVFVIISLVLASEALATSDDEEIKSYIVYMDKSMKPDHFSLHQHWYASMIDRVSGSKSDPAAMLYMYDTVMHGFSAKLTSTGAQAMENIDGCLAVFPDSLSRLHTTRTPDFLGLNSIDGLWPQSHYGEDVIVGLLDTGVWPESKSFSDEGLTSRVPAKWKGECEVGSDFNASHCNNKLIGARYFVKGYEAMYGRIDKKEDYRSPRDADGHGTHTSSTAAGSEVPGASLFGFARGTARGIATKARLAVYKVCWAVTCVNSDVLAGMEAAVADGVDLLSLSLGIVDDVPYYHDTIAIGALGAIEKGVFVSCSAGNAGPYAIFNTAPWITTVGASTIDREFPAPVVLGNGKSYMGSSLDKDKTLAKEQLPLVYGKTASSKQYANFCIDGSLDPDMVRGKIVLCDLEEGGRIEKGLVVRRAGGAGMILASQFKEEDYSATYSNLLPATMVDLKAGEYIKAYMNTTRNPLATIKTEGLTVIGKARAPVVIAFSSRGPNRVAPEILKPDLVAPGVNILAAWTGHTSPTGLISDKRRVDFNIISGTSMSCPHVAGIAALIRSAHPAWTPAAIKSALMTSSALFDNRKSPISDSITALPADALAMGAGHVNPNAALDPGLVYDLGIDDYVSFLCSLNYTAKHIQILTKNATSCPKLRSRPGDLNYPSFSVVFKPRSLVRVTRRTVTNVGGAPSVYEMAVESPENVNVIVEPRTLAFTKQNEKATYTVRFESKIASDNKSKRHRGFGQILWKCVKGGTQVVRSPVAIAWKDK</sequence>
<keyword evidence="4 10" id="KW-0645">Protease</keyword>
<evidence type="ECO:0000313" key="16">
    <source>
        <dbReference type="EMBL" id="ABR17987.1"/>
    </source>
</evidence>
<evidence type="ECO:0000256" key="6">
    <source>
        <dbReference type="ARBA" id="ARBA00022801"/>
    </source>
</evidence>
<organism evidence="16">
    <name type="scientific">Picea sitchensis</name>
    <name type="common">Sitka spruce</name>
    <name type="synonym">Pinus sitchensis</name>
    <dbReference type="NCBI Taxonomy" id="3332"/>
    <lineage>
        <taxon>Eukaryota</taxon>
        <taxon>Viridiplantae</taxon>
        <taxon>Streptophyta</taxon>
        <taxon>Embryophyta</taxon>
        <taxon>Tracheophyta</taxon>
        <taxon>Spermatophyta</taxon>
        <taxon>Pinopsida</taxon>
        <taxon>Pinidae</taxon>
        <taxon>Conifers I</taxon>
        <taxon>Pinales</taxon>
        <taxon>Pinaceae</taxon>
        <taxon>Picea</taxon>
    </lineage>
</organism>
<evidence type="ECO:0000256" key="2">
    <source>
        <dbReference type="ARBA" id="ARBA00011073"/>
    </source>
</evidence>
<comment type="subcellular location">
    <subcellularLocation>
        <location evidence="1">Secreted</location>
    </subcellularLocation>
</comment>